<comment type="caution">
    <text evidence="2">The sequence shown here is derived from an EMBL/GenBank/DDBJ whole genome shotgun (WGS) entry which is preliminary data.</text>
</comment>
<feature type="region of interest" description="Disordered" evidence="1">
    <location>
        <begin position="1"/>
        <end position="24"/>
    </location>
</feature>
<dbReference type="EMBL" id="BDHI01000029">
    <property type="protein sequence ID" value="GCB27630.1"/>
    <property type="molecule type" value="Genomic_DNA"/>
</dbReference>
<protein>
    <submittedName>
        <fullName evidence="2">Uncharacterized protein</fullName>
    </submittedName>
</protein>
<feature type="region of interest" description="Disordered" evidence="1">
    <location>
        <begin position="283"/>
        <end position="326"/>
    </location>
</feature>
<dbReference type="Proteomes" id="UP000286921">
    <property type="component" value="Unassembled WGS sequence"/>
</dbReference>
<organism evidence="2 3">
    <name type="scientific">Aspergillus awamori</name>
    <name type="common">Black koji mold</name>
    <dbReference type="NCBI Taxonomy" id="105351"/>
    <lineage>
        <taxon>Eukaryota</taxon>
        <taxon>Fungi</taxon>
        <taxon>Dikarya</taxon>
        <taxon>Ascomycota</taxon>
        <taxon>Pezizomycotina</taxon>
        <taxon>Eurotiomycetes</taxon>
        <taxon>Eurotiomycetidae</taxon>
        <taxon>Eurotiales</taxon>
        <taxon>Aspergillaceae</taxon>
        <taxon>Aspergillus</taxon>
    </lineage>
</organism>
<gene>
    <name evidence="2" type="ORF">AAWM_10515</name>
</gene>
<evidence type="ECO:0000313" key="3">
    <source>
        <dbReference type="Proteomes" id="UP000286921"/>
    </source>
</evidence>
<feature type="compositionally biased region" description="Polar residues" evidence="1">
    <location>
        <begin position="311"/>
        <end position="326"/>
    </location>
</feature>
<evidence type="ECO:0000313" key="2">
    <source>
        <dbReference type="EMBL" id="GCB27630.1"/>
    </source>
</evidence>
<proteinExistence type="predicted"/>
<reference evidence="2 3" key="1">
    <citation type="submission" date="2016-09" db="EMBL/GenBank/DDBJ databases">
        <title>Aspergillus awamori IFM 58123T.</title>
        <authorList>
            <person name="Kusuya Y."/>
            <person name="Shimizu M."/>
            <person name="Takahashi H."/>
            <person name="Yaguchi T."/>
        </authorList>
    </citation>
    <scope>NUCLEOTIDE SEQUENCE [LARGE SCALE GENOMIC DNA]</scope>
    <source>
        <strain evidence="2 3">IFM 58123</strain>
    </source>
</reference>
<feature type="compositionally biased region" description="Polar residues" evidence="1">
    <location>
        <begin position="283"/>
        <end position="297"/>
    </location>
</feature>
<sequence>MIDHIRNGPSADWIPLNSQSDGWDSDKFWKSMNEALSLANEPATSVPDSKESPKTPARARLVEGEDAASASQEENDHHTSRSLETPSPTSAPQHSASDGAQVHQEDSLPSPEIGSRSHTGQDSTPVDQQQSQRYRTTPVPAGAGPASTIQYSLSQAADEQSVTPAQLLTPTPQTQPGVDPRCTAQAGQAVGLPNLQYQYSQSTVGYPAIAGTDHATAFESSNRPGPQWNVTGLTTMPATLNQRMATVPVPFMIPTAWQLPQVLAAQGQGAYMSPAQLTLGCQHTTGPSQTESSQNVHWPNGPFTGAGAEDYTTQPYFSTDVNQPLQ</sequence>
<evidence type="ECO:0000256" key="1">
    <source>
        <dbReference type="SAM" id="MobiDB-lite"/>
    </source>
</evidence>
<dbReference type="AlphaFoldDB" id="A0A401L840"/>
<feature type="region of interest" description="Disordered" evidence="1">
    <location>
        <begin position="39"/>
        <end position="146"/>
    </location>
</feature>
<name>A0A401L840_ASPAW</name>
<keyword evidence="3" id="KW-1185">Reference proteome</keyword>
<feature type="compositionally biased region" description="Polar residues" evidence="1">
    <location>
        <begin position="82"/>
        <end position="98"/>
    </location>
</feature>
<accession>A0A401L840</accession>
<feature type="compositionally biased region" description="Polar residues" evidence="1">
    <location>
        <begin position="116"/>
        <end position="135"/>
    </location>
</feature>